<accession>A0A4C1XMS5</accession>
<sequence length="78" mass="8666">MDVGKCNETPQTSKLRFNKDSVRMGDDFRDCVVETGILAKNFSKRSYTARAPRAVSVAPVACMRARSAPSGERPNFLR</sequence>
<protein>
    <submittedName>
        <fullName evidence="1">Uncharacterized protein</fullName>
    </submittedName>
</protein>
<dbReference type="EMBL" id="BGZK01000924">
    <property type="protein sequence ID" value="GBP65246.1"/>
    <property type="molecule type" value="Genomic_DNA"/>
</dbReference>
<proteinExistence type="predicted"/>
<comment type="caution">
    <text evidence="1">The sequence shown here is derived from an EMBL/GenBank/DDBJ whole genome shotgun (WGS) entry which is preliminary data.</text>
</comment>
<reference evidence="1 2" key="1">
    <citation type="journal article" date="2019" name="Commun. Biol.">
        <title>The bagworm genome reveals a unique fibroin gene that provides high tensile strength.</title>
        <authorList>
            <person name="Kono N."/>
            <person name="Nakamura H."/>
            <person name="Ohtoshi R."/>
            <person name="Tomita M."/>
            <person name="Numata K."/>
            <person name="Arakawa K."/>
        </authorList>
    </citation>
    <scope>NUCLEOTIDE SEQUENCE [LARGE SCALE GENOMIC DNA]</scope>
</reference>
<evidence type="ECO:0000313" key="1">
    <source>
        <dbReference type="EMBL" id="GBP65246.1"/>
    </source>
</evidence>
<name>A0A4C1XMS5_EUMVA</name>
<dbReference type="Proteomes" id="UP000299102">
    <property type="component" value="Unassembled WGS sequence"/>
</dbReference>
<dbReference type="AlphaFoldDB" id="A0A4C1XMS5"/>
<organism evidence="1 2">
    <name type="scientific">Eumeta variegata</name>
    <name type="common">Bagworm moth</name>
    <name type="synonym">Eumeta japonica</name>
    <dbReference type="NCBI Taxonomy" id="151549"/>
    <lineage>
        <taxon>Eukaryota</taxon>
        <taxon>Metazoa</taxon>
        <taxon>Ecdysozoa</taxon>
        <taxon>Arthropoda</taxon>
        <taxon>Hexapoda</taxon>
        <taxon>Insecta</taxon>
        <taxon>Pterygota</taxon>
        <taxon>Neoptera</taxon>
        <taxon>Endopterygota</taxon>
        <taxon>Lepidoptera</taxon>
        <taxon>Glossata</taxon>
        <taxon>Ditrysia</taxon>
        <taxon>Tineoidea</taxon>
        <taxon>Psychidae</taxon>
        <taxon>Oiketicinae</taxon>
        <taxon>Eumeta</taxon>
    </lineage>
</organism>
<keyword evidence="2" id="KW-1185">Reference proteome</keyword>
<evidence type="ECO:0000313" key="2">
    <source>
        <dbReference type="Proteomes" id="UP000299102"/>
    </source>
</evidence>
<gene>
    <name evidence="1" type="ORF">EVAR_37093_1</name>
</gene>